<evidence type="ECO:0000256" key="4">
    <source>
        <dbReference type="ARBA" id="ARBA00022679"/>
    </source>
</evidence>
<dbReference type="Proteomes" id="UP001418796">
    <property type="component" value="Unassembled WGS sequence"/>
</dbReference>
<dbReference type="InterPro" id="IPR001296">
    <property type="entry name" value="Glyco_trans_1"/>
</dbReference>
<comment type="caution">
    <text evidence="8">The sequence shown here is derived from an EMBL/GenBank/DDBJ whole genome shotgun (WGS) entry which is preliminary data.</text>
</comment>
<evidence type="ECO:0000256" key="3">
    <source>
        <dbReference type="ARBA" id="ARBA00022475"/>
    </source>
</evidence>
<dbReference type="PANTHER" id="PTHR37316">
    <property type="entry name" value="TEICHOIC ACID GLYCEROL-PHOSPHATE PRIMASE"/>
    <property type="match status" value="1"/>
</dbReference>
<dbReference type="Gene3D" id="3.40.50.12580">
    <property type="match status" value="1"/>
</dbReference>
<feature type="domain" description="Glycosyl transferase family 1" evidence="7">
    <location>
        <begin position="674"/>
        <end position="814"/>
    </location>
</feature>
<keyword evidence="3" id="KW-1003">Cell membrane</keyword>
<evidence type="ECO:0000259" key="7">
    <source>
        <dbReference type="Pfam" id="PF00534"/>
    </source>
</evidence>
<evidence type="ECO:0000313" key="9">
    <source>
        <dbReference type="Proteomes" id="UP001418796"/>
    </source>
</evidence>
<keyword evidence="9" id="KW-1185">Reference proteome</keyword>
<organism evidence="8 9">
    <name type="scientific">Alkalicoccobacillus gibsonii</name>
    <dbReference type="NCBI Taxonomy" id="79881"/>
    <lineage>
        <taxon>Bacteria</taxon>
        <taxon>Bacillati</taxon>
        <taxon>Bacillota</taxon>
        <taxon>Bacilli</taxon>
        <taxon>Bacillales</taxon>
        <taxon>Bacillaceae</taxon>
        <taxon>Alkalicoccobacillus</taxon>
    </lineage>
</organism>
<keyword evidence="6" id="KW-0472">Membrane</keyword>
<evidence type="ECO:0000256" key="2">
    <source>
        <dbReference type="ARBA" id="ARBA00010488"/>
    </source>
</evidence>
<comment type="similarity">
    <text evidence="2">Belongs to the CDP-glycerol glycerophosphotransferase family.</text>
</comment>
<dbReference type="Gene3D" id="3.40.50.11820">
    <property type="match status" value="1"/>
</dbReference>
<dbReference type="Pfam" id="PF00534">
    <property type="entry name" value="Glycos_transf_1"/>
    <property type="match status" value="1"/>
</dbReference>
<reference evidence="8 9" key="1">
    <citation type="submission" date="2024-03" db="EMBL/GenBank/DDBJ databases">
        <title>Bacilli Hybrid Assemblies.</title>
        <authorList>
            <person name="Kovac J."/>
        </authorList>
    </citation>
    <scope>NUCLEOTIDE SEQUENCE [LARGE SCALE GENOMIC DNA]</scope>
    <source>
        <strain evidence="8 9">FSL R7-0666</strain>
    </source>
</reference>
<dbReference type="CDD" id="cd03811">
    <property type="entry name" value="GT4_GT28_WabH-like"/>
    <property type="match status" value="1"/>
</dbReference>
<dbReference type="InterPro" id="IPR007554">
    <property type="entry name" value="Glycerophosphate_synth"/>
</dbReference>
<dbReference type="InterPro" id="IPR051612">
    <property type="entry name" value="Teichoic_Acid_Biosynth"/>
</dbReference>
<name>A0ABU9VM95_9BACI</name>
<gene>
    <name evidence="8" type="ORF">MKY91_16535</name>
</gene>
<accession>A0ABU9VM95</accession>
<keyword evidence="5" id="KW-0777">Teichoic acid biosynthesis</keyword>
<dbReference type="Pfam" id="PF04464">
    <property type="entry name" value="Glyphos_transf"/>
    <property type="match status" value="1"/>
</dbReference>
<evidence type="ECO:0000256" key="6">
    <source>
        <dbReference type="ARBA" id="ARBA00023136"/>
    </source>
</evidence>
<keyword evidence="4" id="KW-0808">Transferase</keyword>
<dbReference type="InterPro" id="IPR043148">
    <property type="entry name" value="TagF_C"/>
</dbReference>
<sequence length="837" mass="96878">MGVKKKINVLKRRSKFLIAPIAEYVKKDRSRIRGTYTKYTSNLPIDEKTILYEAYHGKNITGNIYALFLEILKDDKLKDYKHIWVINDQENPLIKQYSNMPNIEFVQVDSKGYLKYLASAKYLLNDTSFPFYFFKREGQVYVNTWHGTPLKTLGTDINGRSMSGHKNIQRNMLHVDFLVSPNEFTYKKLLNSHDVYEIFPGKVLDFGYPRVDLTLNTDSSKVKEDLTIASDIKVVLYAPTWRGEVGKENDTSQALLDDVEAMQTALGSDYVVLLKAHYFTTQFFKKVGLDHLCVPDWYDTNRLLSAVDVLVTDYSSIFFEFLPTQKPVLFLMEDFAEYELSRGLYFNKEDLPGPVCMNREELVSSLLQMDNLRYELNYKTFLEKYCYNDTGMQSKKIIDAIFHNQYQDEQIKTETKKEKLLFYCGGFYNNGITMSAINLFENIDYSKYEVTVIDNSNNHKDKFNNIKKLNPKVHVLFRPGVFNRTIKETYWHELVMRRGVISEFMEKKAPVHAYKREMRRLIGDAKFDYGVDFGGYNKFWSLLFAFSGFKKTSIYLHNDMKEEFNKKVNGKFKHKHNLKVIFSLYKFYDKIVSVAKSTNEANKGALSSLVPNSEEKMVYVNNVINAKGILEQRTQKEMIERSRTNYLILREAQTDDDSVLNIYGVKAPSKTNMNFVNIGRFSPEKGHDKLLLAFSEVVKDFPNSRLYIIGDGPLKGAIQKQIKALNLTEHVVLTGQLNNPFSLLDYCDCFILTSEYEGQGLVLMEAMVLDKPVIGTNVTGIKSVLEGGYGQLVDNNVEAITSGMNNYIRNGLEFKKFDYDKYNKEALEMFYKHVCNK</sequence>
<dbReference type="EMBL" id="JBCITK010000001">
    <property type="protein sequence ID" value="MEN0644762.1"/>
    <property type="molecule type" value="Genomic_DNA"/>
</dbReference>
<proteinExistence type="inferred from homology"/>
<dbReference type="InterPro" id="IPR043149">
    <property type="entry name" value="TagF_N"/>
</dbReference>
<dbReference type="PANTHER" id="PTHR37316:SF3">
    <property type="entry name" value="TEICHOIC ACID GLYCEROL-PHOSPHATE TRANSFERASE"/>
    <property type="match status" value="1"/>
</dbReference>
<dbReference type="RefSeq" id="WP_343131387.1">
    <property type="nucleotide sequence ID" value="NZ_JBCITK010000001.1"/>
</dbReference>
<dbReference type="SUPFAM" id="SSF53756">
    <property type="entry name" value="UDP-Glycosyltransferase/glycogen phosphorylase"/>
    <property type="match status" value="2"/>
</dbReference>
<evidence type="ECO:0000256" key="1">
    <source>
        <dbReference type="ARBA" id="ARBA00004202"/>
    </source>
</evidence>
<dbReference type="Gene3D" id="3.40.50.2000">
    <property type="entry name" value="Glycogen Phosphorylase B"/>
    <property type="match status" value="2"/>
</dbReference>
<evidence type="ECO:0000313" key="8">
    <source>
        <dbReference type="EMBL" id="MEN0644762.1"/>
    </source>
</evidence>
<protein>
    <submittedName>
        <fullName evidence="8">Glycosyltransferase</fullName>
    </submittedName>
</protein>
<evidence type="ECO:0000256" key="5">
    <source>
        <dbReference type="ARBA" id="ARBA00022944"/>
    </source>
</evidence>
<comment type="subcellular location">
    <subcellularLocation>
        <location evidence="1">Cell membrane</location>
        <topology evidence="1">Peripheral membrane protein</topology>
    </subcellularLocation>
</comment>